<organism evidence="2 3">
    <name type="scientific">Halococcus hamelinensis 100A6</name>
    <dbReference type="NCBI Taxonomy" id="1132509"/>
    <lineage>
        <taxon>Archaea</taxon>
        <taxon>Methanobacteriati</taxon>
        <taxon>Methanobacteriota</taxon>
        <taxon>Stenosarchaea group</taxon>
        <taxon>Halobacteria</taxon>
        <taxon>Halobacteriales</taxon>
        <taxon>Halococcaceae</taxon>
        <taxon>Halococcus</taxon>
    </lineage>
</organism>
<reference evidence="2 3" key="1">
    <citation type="journal article" date="2014" name="PLoS Genet.">
        <title>Phylogenetically driven sequencing of extremely halophilic archaea reveals strategies for static and dynamic osmo-response.</title>
        <authorList>
            <person name="Becker E.A."/>
            <person name="Seitzer P.M."/>
            <person name="Tritt A."/>
            <person name="Larsen D."/>
            <person name="Krusor M."/>
            <person name="Yao A.I."/>
            <person name="Wu D."/>
            <person name="Madern D."/>
            <person name="Eisen J.A."/>
            <person name="Darling A.E."/>
            <person name="Facciotti M.T."/>
        </authorList>
    </citation>
    <scope>NUCLEOTIDE SEQUENCE [LARGE SCALE GENOMIC DNA]</scope>
    <source>
        <strain evidence="2 3">100A6</strain>
    </source>
</reference>
<dbReference type="InterPro" id="IPR036915">
    <property type="entry name" value="Cyclin-like_sf"/>
</dbReference>
<evidence type="ECO:0000313" key="3">
    <source>
        <dbReference type="Proteomes" id="UP000011566"/>
    </source>
</evidence>
<dbReference type="SUPFAM" id="SSF47954">
    <property type="entry name" value="Cyclin-like"/>
    <property type="match status" value="1"/>
</dbReference>
<dbReference type="eggNOG" id="arCOG04613">
    <property type="taxonomic scope" value="Archaea"/>
</dbReference>
<evidence type="ECO:0000313" key="2">
    <source>
        <dbReference type="EMBL" id="EMA39732.1"/>
    </source>
</evidence>
<dbReference type="RefSeq" id="WP_007691748.1">
    <property type="nucleotide sequence ID" value="NZ_AJRK01000405.1"/>
</dbReference>
<dbReference type="GO" id="GO:0017025">
    <property type="term" value="F:TBP-class protein binding"/>
    <property type="evidence" value="ECO:0007669"/>
    <property type="project" value="InterPro"/>
</dbReference>
<accession>M0M1M8</accession>
<dbReference type="Gene3D" id="1.10.472.10">
    <property type="entry name" value="Cyclin-like"/>
    <property type="match status" value="1"/>
</dbReference>
<dbReference type="OrthoDB" id="291244at2157"/>
<comment type="caution">
    <text evidence="2">The sequence shown here is derived from an EMBL/GenBank/DDBJ whole genome shotgun (WGS) entry which is preliminary data.</text>
</comment>
<proteinExistence type="predicted"/>
<dbReference type="GO" id="GO:0003743">
    <property type="term" value="F:translation initiation factor activity"/>
    <property type="evidence" value="ECO:0007669"/>
    <property type="project" value="UniProtKB-KW"/>
</dbReference>
<evidence type="ECO:0000259" key="1">
    <source>
        <dbReference type="PROSITE" id="PS50003"/>
    </source>
</evidence>
<protein>
    <submittedName>
        <fullName evidence="2">Transcription initiation factor TFB 4</fullName>
    </submittedName>
</protein>
<dbReference type="InterPro" id="IPR013150">
    <property type="entry name" value="TFIIB_cyclin"/>
</dbReference>
<sequence>MYRARDERDNREWLAELDSAADALDLDPATRDRAADLFLSTAPENDRSKPAALAASVYAAGLIAGDRRSQTAVAETVGVARLTIQNRWRDLLREAGLDPPAW</sequence>
<keyword evidence="2" id="KW-0396">Initiation factor</keyword>
<feature type="domain" description="PH" evidence="1">
    <location>
        <begin position="1"/>
        <end position="22"/>
    </location>
</feature>
<dbReference type="Proteomes" id="UP000011566">
    <property type="component" value="Unassembled WGS sequence"/>
</dbReference>
<dbReference type="PROSITE" id="PS50003">
    <property type="entry name" value="PH_DOMAIN"/>
    <property type="match status" value="1"/>
</dbReference>
<dbReference type="Pfam" id="PF00382">
    <property type="entry name" value="TFIIB"/>
    <property type="match status" value="1"/>
</dbReference>
<keyword evidence="3" id="KW-1185">Reference proteome</keyword>
<name>M0M1M8_9EURY</name>
<gene>
    <name evidence="2" type="ORF">C447_05732</name>
</gene>
<dbReference type="EMBL" id="AOMB01000015">
    <property type="protein sequence ID" value="EMA39732.1"/>
    <property type="molecule type" value="Genomic_DNA"/>
</dbReference>
<keyword evidence="2" id="KW-0648">Protein biosynthesis</keyword>
<dbReference type="PATRIC" id="fig|1132509.6.peg.1316"/>
<dbReference type="AlphaFoldDB" id="M0M1M8"/>
<dbReference type="InterPro" id="IPR001849">
    <property type="entry name" value="PH_domain"/>
</dbReference>